<protein>
    <submittedName>
        <fullName evidence="1">Uncharacterized protein</fullName>
    </submittedName>
</protein>
<dbReference type="Proteomes" id="UP001482620">
    <property type="component" value="Unassembled WGS sequence"/>
</dbReference>
<organism evidence="1 2">
    <name type="scientific">Ilyodon furcidens</name>
    <name type="common">goldbreast splitfin</name>
    <dbReference type="NCBI Taxonomy" id="33524"/>
    <lineage>
        <taxon>Eukaryota</taxon>
        <taxon>Metazoa</taxon>
        <taxon>Chordata</taxon>
        <taxon>Craniata</taxon>
        <taxon>Vertebrata</taxon>
        <taxon>Euteleostomi</taxon>
        <taxon>Actinopterygii</taxon>
        <taxon>Neopterygii</taxon>
        <taxon>Teleostei</taxon>
        <taxon>Neoteleostei</taxon>
        <taxon>Acanthomorphata</taxon>
        <taxon>Ovalentaria</taxon>
        <taxon>Atherinomorphae</taxon>
        <taxon>Cyprinodontiformes</taxon>
        <taxon>Goodeidae</taxon>
        <taxon>Ilyodon</taxon>
    </lineage>
</organism>
<dbReference type="EMBL" id="JAHRIQ010074220">
    <property type="protein sequence ID" value="MEQ2245732.1"/>
    <property type="molecule type" value="Genomic_DNA"/>
</dbReference>
<comment type="caution">
    <text evidence="1">The sequence shown here is derived from an EMBL/GenBank/DDBJ whole genome shotgun (WGS) entry which is preliminary data.</text>
</comment>
<evidence type="ECO:0000313" key="2">
    <source>
        <dbReference type="Proteomes" id="UP001482620"/>
    </source>
</evidence>
<evidence type="ECO:0000313" key="1">
    <source>
        <dbReference type="EMBL" id="MEQ2245732.1"/>
    </source>
</evidence>
<proteinExistence type="predicted"/>
<name>A0ABV0UKG9_9TELE</name>
<gene>
    <name evidence="1" type="ORF">ILYODFUR_030967</name>
</gene>
<keyword evidence="2" id="KW-1185">Reference proteome</keyword>
<sequence length="126" mass="13961">MHNFKKKSVSSGVKKPLNHPFISLLSSSDNTCLIYFSIMPTIRIERTSSLLAKETTSSISAPTSSSKYLRVVTPFFINSSEIIAILSQDKPKRDPLGIGSNNSQCKEVDVPHIFVSISRQVFKTLT</sequence>
<reference evidence="1 2" key="1">
    <citation type="submission" date="2021-06" db="EMBL/GenBank/DDBJ databases">
        <authorList>
            <person name="Palmer J.M."/>
        </authorList>
    </citation>
    <scope>NUCLEOTIDE SEQUENCE [LARGE SCALE GENOMIC DNA]</scope>
    <source>
        <strain evidence="2">if_2019</strain>
        <tissue evidence="1">Muscle</tissue>
    </source>
</reference>
<accession>A0ABV0UKG9</accession>